<feature type="transmembrane region" description="Helical" evidence="6">
    <location>
        <begin position="306"/>
        <end position="324"/>
    </location>
</feature>
<dbReference type="InterPro" id="IPR036719">
    <property type="entry name" value="Neuro-gated_channel_TM_sf"/>
</dbReference>
<dbReference type="PRINTS" id="PR00252">
    <property type="entry name" value="NRIONCHANNEL"/>
</dbReference>
<evidence type="ECO:0000256" key="3">
    <source>
        <dbReference type="ARBA" id="ARBA00022989"/>
    </source>
</evidence>
<protein>
    <submittedName>
        <fullName evidence="10">Neuronal acetylcholine receptor subunit alpha-9-I-like</fullName>
    </submittedName>
</protein>
<name>A0ABM0M3J1_SACKO</name>
<evidence type="ECO:0000313" key="9">
    <source>
        <dbReference type="Proteomes" id="UP000694865"/>
    </source>
</evidence>
<evidence type="ECO:0000256" key="1">
    <source>
        <dbReference type="ARBA" id="ARBA00004141"/>
    </source>
</evidence>
<gene>
    <name evidence="10" type="primary">LOC102809862</name>
</gene>
<feature type="transmembrane region" description="Helical" evidence="6">
    <location>
        <begin position="272"/>
        <end position="294"/>
    </location>
</feature>
<dbReference type="CDD" id="cd18997">
    <property type="entry name" value="LGIC_ECD_nAChR"/>
    <property type="match status" value="1"/>
</dbReference>
<organism evidence="9 10">
    <name type="scientific">Saccoglossus kowalevskii</name>
    <name type="common">Acorn worm</name>
    <dbReference type="NCBI Taxonomy" id="10224"/>
    <lineage>
        <taxon>Eukaryota</taxon>
        <taxon>Metazoa</taxon>
        <taxon>Hemichordata</taxon>
        <taxon>Enteropneusta</taxon>
        <taxon>Harrimaniidae</taxon>
        <taxon>Saccoglossus</taxon>
    </lineage>
</organism>
<proteinExistence type="predicted"/>
<feature type="region of interest" description="Disordered" evidence="5">
    <location>
        <begin position="1"/>
        <end position="26"/>
    </location>
</feature>
<keyword evidence="9" id="KW-1185">Reference proteome</keyword>
<dbReference type="Gene3D" id="1.20.58.390">
    <property type="entry name" value="Neurotransmitter-gated ion-channel transmembrane domain"/>
    <property type="match status" value="1"/>
</dbReference>
<dbReference type="InterPro" id="IPR006029">
    <property type="entry name" value="Neurotrans-gated_channel_TM"/>
</dbReference>
<feature type="compositionally biased region" description="Polar residues" evidence="5">
    <location>
        <begin position="1"/>
        <end position="11"/>
    </location>
</feature>
<sequence>MFTTQSLNGTGPNIPETKGEDPLTENNATQSVHNLWNGKFEANSDGLDAGVMLVEYLLTRYPPHPVRPVRNQSTTLQVTHRMTPIQLIDMQWVDEYLTWDPNDFNGINEIQLPIESLWQPDTVIYSSVSHDSLRHLDTEAIVQSNGSIMAIQFFIIQATCAIDATLFPFDEQRCNFRFASWSYHGNLMNYIPDPASNIKRFIPNGEWELLEMPVTDSSDLHECCTVPFPAITYTLHLKRRSTFYVVNIVFPSFLAYILISVGFYMPSDSGERMSLCVISILSQFVFLTVVADFMPPTAEFVPHLQRYFFTTIGMAVVSAFVTAWTLNMHFRSPVCEEVPKWKKILAFRILAPMACTKIRVRKYRRLKNDKTVKTNEDIPMNMYNGIKRSHLRLEGCEQHNTQEVDARMPACTEEGLLGTDLDTDPETQRRRLHDWREVARIFDRAYFVLYTLMQICLVIGFLTYIAKQGEGFHHEEEENMVV</sequence>
<keyword evidence="4 6" id="KW-0472">Membrane</keyword>
<feature type="transmembrane region" description="Helical" evidence="6">
    <location>
        <begin position="243"/>
        <end position="266"/>
    </location>
</feature>
<dbReference type="GeneID" id="102809862"/>
<dbReference type="Pfam" id="PF02932">
    <property type="entry name" value="Neur_chan_memb"/>
    <property type="match status" value="1"/>
</dbReference>
<dbReference type="InterPro" id="IPR006202">
    <property type="entry name" value="Neur_chan_lig-bd"/>
</dbReference>
<evidence type="ECO:0000256" key="2">
    <source>
        <dbReference type="ARBA" id="ARBA00022692"/>
    </source>
</evidence>
<dbReference type="SUPFAM" id="SSF90112">
    <property type="entry name" value="Neurotransmitter-gated ion-channel transmembrane pore"/>
    <property type="match status" value="1"/>
</dbReference>
<evidence type="ECO:0000259" key="7">
    <source>
        <dbReference type="Pfam" id="PF02931"/>
    </source>
</evidence>
<dbReference type="CDD" id="cd19051">
    <property type="entry name" value="LGIC_TM_cation"/>
    <property type="match status" value="1"/>
</dbReference>
<feature type="transmembrane region" description="Helical" evidence="6">
    <location>
        <begin position="445"/>
        <end position="466"/>
    </location>
</feature>
<feature type="domain" description="Neurotransmitter-gated ion-channel ligand-binding" evidence="7">
    <location>
        <begin position="80"/>
        <end position="240"/>
    </location>
</feature>
<evidence type="ECO:0000256" key="4">
    <source>
        <dbReference type="ARBA" id="ARBA00023136"/>
    </source>
</evidence>
<dbReference type="Proteomes" id="UP000694865">
    <property type="component" value="Unplaced"/>
</dbReference>
<dbReference type="Pfam" id="PF02931">
    <property type="entry name" value="Neur_chan_LBD"/>
    <property type="match status" value="1"/>
</dbReference>
<keyword evidence="3 6" id="KW-1133">Transmembrane helix</keyword>
<dbReference type="RefSeq" id="XP_006814582.1">
    <property type="nucleotide sequence ID" value="XM_006814519.1"/>
</dbReference>
<feature type="transmembrane region" description="Helical" evidence="6">
    <location>
        <begin position="344"/>
        <end position="360"/>
    </location>
</feature>
<feature type="domain" description="Neurotransmitter-gated ion-channel transmembrane" evidence="8">
    <location>
        <begin position="248"/>
        <end position="457"/>
    </location>
</feature>
<evidence type="ECO:0000313" key="10">
    <source>
        <dbReference type="RefSeq" id="XP_006814582.1"/>
    </source>
</evidence>
<reference evidence="10" key="1">
    <citation type="submission" date="2025-08" db="UniProtKB">
        <authorList>
            <consortium name="RefSeq"/>
        </authorList>
    </citation>
    <scope>IDENTIFICATION</scope>
    <source>
        <tissue evidence="10">Testes</tissue>
    </source>
</reference>
<dbReference type="InterPro" id="IPR038050">
    <property type="entry name" value="Neuro_actylchol_rec"/>
</dbReference>
<dbReference type="InterPro" id="IPR006201">
    <property type="entry name" value="Neur_channel"/>
</dbReference>
<keyword evidence="2 6" id="KW-0812">Transmembrane</keyword>
<dbReference type="InterPro" id="IPR036734">
    <property type="entry name" value="Neur_chan_lig-bd_sf"/>
</dbReference>
<dbReference type="Gene3D" id="2.70.170.10">
    <property type="entry name" value="Neurotransmitter-gated ion-channel ligand-binding domain"/>
    <property type="match status" value="1"/>
</dbReference>
<dbReference type="SUPFAM" id="SSF63712">
    <property type="entry name" value="Nicotinic receptor ligand binding domain-like"/>
    <property type="match status" value="1"/>
</dbReference>
<dbReference type="PANTHER" id="PTHR18945">
    <property type="entry name" value="NEUROTRANSMITTER GATED ION CHANNEL"/>
    <property type="match status" value="1"/>
</dbReference>
<accession>A0ABM0M3J1</accession>
<evidence type="ECO:0000259" key="8">
    <source>
        <dbReference type="Pfam" id="PF02932"/>
    </source>
</evidence>
<comment type="subcellular location">
    <subcellularLocation>
        <location evidence="1">Membrane</location>
        <topology evidence="1">Multi-pass membrane protein</topology>
    </subcellularLocation>
</comment>
<evidence type="ECO:0000256" key="5">
    <source>
        <dbReference type="SAM" id="MobiDB-lite"/>
    </source>
</evidence>
<evidence type="ECO:0000256" key="6">
    <source>
        <dbReference type="SAM" id="Phobius"/>
    </source>
</evidence>